<evidence type="ECO:0000313" key="2">
    <source>
        <dbReference type="EMBL" id="RXH85649.1"/>
    </source>
</evidence>
<dbReference type="PANTHER" id="PTHR11686">
    <property type="entry name" value="GAMMA GLUTAMYL TRANSPEPTIDASE"/>
    <property type="match status" value="1"/>
</dbReference>
<sequence length="392" mass="42585">MLRAVSPKEGERVISVHLATDDHQCSRIGMDFLREGGNAVDASVVAALCLEVVPASSGLGAELSCLISMLANETPKCKGALSGAILGELAGHYETWKHGWKGFVGKTCKTCCSSARLGFMISPYLHMQMVKTKSGTLADEGLRHIFTLNGTLLKTGETCRNMKLVEHSKLGGILRMKDLVKLRKPVSAETLSGVRSMITTLENAISMTSTVNGYFGVHVLSSGTGIVLNNEMDFSIPRNDSTSQPPARTNFIRPGKRPLSSMTPAIVLKVMDDRCKYYYLLWFIIVTGNHFEVPVQIRKALRNKGRVLQPFPFEAICQFIAQRMKNLKENGGTREIVAVSDSRKGGFPAGQGQGGTDKTVTEEFNSFPSSPEAEEPHCHPAGPALMILVSTP</sequence>
<proteinExistence type="predicted"/>
<feature type="binding site" evidence="1">
    <location>
        <begin position="210"/>
        <end position="212"/>
    </location>
    <ligand>
        <name>L-glutamate</name>
        <dbReference type="ChEBI" id="CHEBI:29985"/>
    </ligand>
</feature>
<evidence type="ECO:0000313" key="3">
    <source>
        <dbReference type="Proteomes" id="UP000290289"/>
    </source>
</evidence>
<keyword evidence="3" id="KW-1185">Reference proteome</keyword>
<dbReference type="GO" id="GO:0036374">
    <property type="term" value="F:glutathione hydrolase activity"/>
    <property type="evidence" value="ECO:0007669"/>
    <property type="project" value="InterPro"/>
</dbReference>
<evidence type="ECO:0000256" key="1">
    <source>
        <dbReference type="PIRSR" id="PIRSR600101-2"/>
    </source>
</evidence>
<dbReference type="GO" id="GO:0006751">
    <property type="term" value="P:glutathione catabolic process"/>
    <property type="evidence" value="ECO:0007669"/>
    <property type="project" value="InterPro"/>
</dbReference>
<dbReference type="Proteomes" id="UP000290289">
    <property type="component" value="Chromosome 10"/>
</dbReference>
<dbReference type="AlphaFoldDB" id="A0A498IR18"/>
<dbReference type="PRINTS" id="PR01210">
    <property type="entry name" value="GGTRANSPTASE"/>
</dbReference>
<accession>A0A498IR18</accession>
<protein>
    <submittedName>
        <fullName evidence="2">Uncharacterized protein</fullName>
    </submittedName>
</protein>
<feature type="binding site" evidence="1">
    <location>
        <position position="233"/>
    </location>
    <ligand>
        <name>L-glutamate</name>
        <dbReference type="ChEBI" id="CHEBI:29985"/>
    </ligand>
</feature>
<dbReference type="InterPro" id="IPR029055">
    <property type="entry name" value="Ntn_hydrolases_N"/>
</dbReference>
<dbReference type="Gene3D" id="3.60.20.40">
    <property type="match status" value="1"/>
</dbReference>
<comment type="caution">
    <text evidence="2">The sequence shown here is derived from an EMBL/GenBank/DDBJ whole genome shotgun (WGS) entry which is preliminary data.</text>
</comment>
<dbReference type="STRING" id="3750.A0A498IR18"/>
<organism evidence="2 3">
    <name type="scientific">Malus domestica</name>
    <name type="common">Apple</name>
    <name type="synonym">Pyrus malus</name>
    <dbReference type="NCBI Taxonomy" id="3750"/>
    <lineage>
        <taxon>Eukaryota</taxon>
        <taxon>Viridiplantae</taxon>
        <taxon>Streptophyta</taxon>
        <taxon>Embryophyta</taxon>
        <taxon>Tracheophyta</taxon>
        <taxon>Spermatophyta</taxon>
        <taxon>Magnoliopsida</taxon>
        <taxon>eudicotyledons</taxon>
        <taxon>Gunneridae</taxon>
        <taxon>Pentapetalae</taxon>
        <taxon>rosids</taxon>
        <taxon>fabids</taxon>
        <taxon>Rosales</taxon>
        <taxon>Rosaceae</taxon>
        <taxon>Amygdaloideae</taxon>
        <taxon>Maleae</taxon>
        <taxon>Malus</taxon>
    </lineage>
</organism>
<dbReference type="SUPFAM" id="SSF56235">
    <property type="entry name" value="N-terminal nucleophile aminohydrolases (Ntn hydrolases)"/>
    <property type="match status" value="1"/>
</dbReference>
<dbReference type="InterPro" id="IPR000101">
    <property type="entry name" value="GGT_peptidase"/>
</dbReference>
<gene>
    <name evidence="2" type="ORF">DVH24_009470</name>
</gene>
<dbReference type="GO" id="GO:0005886">
    <property type="term" value="C:plasma membrane"/>
    <property type="evidence" value="ECO:0007669"/>
    <property type="project" value="TreeGrafter"/>
</dbReference>
<dbReference type="EMBL" id="RDQH01000336">
    <property type="protein sequence ID" value="RXH85649.1"/>
    <property type="molecule type" value="Genomic_DNA"/>
</dbReference>
<name>A0A498IR18_MALDO</name>
<feature type="binding site" evidence="1">
    <location>
        <begin position="260"/>
        <end position="261"/>
    </location>
    <ligand>
        <name>L-glutamate</name>
        <dbReference type="ChEBI" id="CHEBI:29985"/>
    </ligand>
</feature>
<dbReference type="Pfam" id="PF01019">
    <property type="entry name" value="G_glu_transpept"/>
    <property type="match status" value="1"/>
</dbReference>
<reference evidence="2 3" key="1">
    <citation type="submission" date="2018-10" db="EMBL/GenBank/DDBJ databases">
        <title>A high-quality apple genome assembly.</title>
        <authorList>
            <person name="Hu J."/>
        </authorList>
    </citation>
    <scope>NUCLEOTIDE SEQUENCE [LARGE SCALE GENOMIC DNA]</scope>
    <source>
        <strain evidence="3">cv. HFTH1</strain>
        <tissue evidence="2">Young leaf</tissue>
    </source>
</reference>
<dbReference type="PANTHER" id="PTHR11686:SF34">
    <property type="entry name" value="GLUTATHIONE HYDROLASE 1-RELATED"/>
    <property type="match status" value="1"/>
</dbReference>
<dbReference type="InterPro" id="IPR043137">
    <property type="entry name" value="GGT_ssub_C"/>
</dbReference>